<dbReference type="SUPFAM" id="SSF54060">
    <property type="entry name" value="His-Me finger endonucleases"/>
    <property type="match status" value="1"/>
</dbReference>
<dbReference type="GO" id="GO:0004519">
    <property type="term" value="F:endonuclease activity"/>
    <property type="evidence" value="ECO:0007669"/>
    <property type="project" value="UniProtKB-KW"/>
</dbReference>
<evidence type="ECO:0000256" key="9">
    <source>
        <dbReference type="PIRSR" id="PIRSR640255-2"/>
    </source>
</evidence>
<evidence type="ECO:0000256" key="6">
    <source>
        <dbReference type="ARBA" id="ARBA00022801"/>
    </source>
</evidence>
<evidence type="ECO:0000256" key="8">
    <source>
        <dbReference type="PIRSR" id="PIRSR640255-1"/>
    </source>
</evidence>
<sequence length="401" mass="44157">MTSLFKHKASALQMLLLAAITLCISACSNDDSNGGPSQPGEAYWKISSTVNSAAGSSAIIITGTPGTQWSAEVTEGSAWCSFSSSDFVNSSSKTGEIKDGLNVLYVYYKANTGKEQRPAKVSFQFAGQEAKTFDLIQLSESQQNLPEFKAWAEIPEFKENANYQYVTHYVPLNNKTIRNYSICFDKSKKAALWVAYPIHTAYLKGTGGRTDLWAFDPIVPSNNQANCVDRSYGGNYDRGHQIASADRLGTDEMNAQTFYMTNMTPQLNRLNQDMWARLENKVRTYNCSDTLFVVTGAYFAPGSSTTTTDGKGNTVPLPTSYYKVLLRTKSGKTGKAVKDCSDDELISIGFWVDHKSYGNIEPPSSVCTTVADIESKTGFKFFPQVSNSVKQQRDLTTWGIN</sequence>
<dbReference type="InterPro" id="IPR040255">
    <property type="entry name" value="Non-specific_endonuclease"/>
</dbReference>
<evidence type="ECO:0000313" key="13">
    <source>
        <dbReference type="EMBL" id="MBB4045199.1"/>
    </source>
</evidence>
<keyword evidence="3" id="KW-0540">Nuclease</keyword>
<dbReference type="AlphaFoldDB" id="A0A840D312"/>
<dbReference type="Pfam" id="PF01223">
    <property type="entry name" value="Endonuclease_NS"/>
    <property type="match status" value="1"/>
</dbReference>
<dbReference type="InterPro" id="IPR044929">
    <property type="entry name" value="DNA/RNA_non-sp_Endonuclease_sf"/>
</dbReference>
<keyword evidence="7" id="KW-0460">Magnesium</keyword>
<dbReference type="EMBL" id="JACIER010000013">
    <property type="protein sequence ID" value="MBB4045199.1"/>
    <property type="molecule type" value="Genomic_DNA"/>
</dbReference>
<dbReference type="InterPro" id="IPR001604">
    <property type="entry name" value="Endo_G_ENPP1-like_dom"/>
</dbReference>
<evidence type="ECO:0000256" key="3">
    <source>
        <dbReference type="ARBA" id="ARBA00022722"/>
    </source>
</evidence>
<keyword evidence="14" id="KW-1185">Reference proteome</keyword>
<keyword evidence="4 9" id="KW-0479">Metal-binding</keyword>
<feature type="chain" id="PRO_5032960537" evidence="10">
    <location>
        <begin position="27"/>
        <end position="401"/>
    </location>
</feature>
<dbReference type="InterPro" id="IPR018524">
    <property type="entry name" value="DNA/RNA_endonuclease_AS"/>
</dbReference>
<reference evidence="13" key="1">
    <citation type="submission" date="2020-08" db="EMBL/GenBank/DDBJ databases">
        <title>Genomic Encyclopedia of Type Strains, Phase IV (KMG-IV): sequencing the most valuable type-strain genomes for metagenomic binning, comparative biology and taxonomic classification.</title>
        <authorList>
            <person name="Goeker M."/>
        </authorList>
    </citation>
    <scope>NUCLEOTIDE SEQUENCE [LARGE SCALE GENOMIC DNA]</scope>
    <source>
        <strain evidence="13">DSM 105720</strain>
    </source>
</reference>
<evidence type="ECO:0000259" key="12">
    <source>
        <dbReference type="SMART" id="SM00892"/>
    </source>
</evidence>
<feature type="active site" description="Proton acceptor" evidence="8">
    <location>
        <position position="240"/>
    </location>
</feature>
<evidence type="ECO:0000259" key="11">
    <source>
        <dbReference type="SMART" id="SM00477"/>
    </source>
</evidence>
<dbReference type="InterPro" id="IPR020821">
    <property type="entry name" value="ENPP1-3/EXOG-like_nuc-like"/>
</dbReference>
<evidence type="ECO:0000256" key="2">
    <source>
        <dbReference type="ARBA" id="ARBA00010052"/>
    </source>
</evidence>
<dbReference type="GO" id="GO:0046872">
    <property type="term" value="F:metal ion binding"/>
    <property type="evidence" value="ECO:0007669"/>
    <property type="project" value="UniProtKB-KW"/>
</dbReference>
<dbReference type="Gene3D" id="3.40.570.10">
    <property type="entry name" value="Extracellular Endonuclease, subunit A"/>
    <property type="match status" value="1"/>
</dbReference>
<dbReference type="SMART" id="SM00477">
    <property type="entry name" value="NUC"/>
    <property type="match status" value="1"/>
</dbReference>
<evidence type="ECO:0000256" key="5">
    <source>
        <dbReference type="ARBA" id="ARBA00022759"/>
    </source>
</evidence>
<keyword evidence="6" id="KW-0378">Hydrolase</keyword>
<comment type="cofactor">
    <cofactor evidence="1">
        <name>Mg(2+)</name>
        <dbReference type="ChEBI" id="CHEBI:18420"/>
    </cofactor>
</comment>
<gene>
    <name evidence="13" type="ORF">GGR06_003010</name>
</gene>
<feature type="binding site" evidence="9">
    <location>
        <position position="271"/>
    </location>
    <ligand>
        <name>Mg(2+)</name>
        <dbReference type="ChEBI" id="CHEBI:18420"/>
        <note>catalytic</note>
    </ligand>
</feature>
<evidence type="ECO:0000256" key="4">
    <source>
        <dbReference type="ARBA" id="ARBA00022723"/>
    </source>
</evidence>
<proteinExistence type="inferred from homology"/>
<keyword evidence="5 13" id="KW-0255">Endonuclease</keyword>
<accession>A0A840D312</accession>
<evidence type="ECO:0000313" key="14">
    <source>
        <dbReference type="Proteomes" id="UP000560658"/>
    </source>
</evidence>
<evidence type="ECO:0000256" key="7">
    <source>
        <dbReference type="ARBA" id="ARBA00022842"/>
    </source>
</evidence>
<dbReference type="RefSeq" id="WP_044162463.1">
    <property type="nucleotide sequence ID" value="NZ_JACIER010000013.1"/>
</dbReference>
<dbReference type="PROSITE" id="PS01070">
    <property type="entry name" value="NUCLEASE_NON_SPEC"/>
    <property type="match status" value="1"/>
</dbReference>
<evidence type="ECO:0000256" key="1">
    <source>
        <dbReference type="ARBA" id="ARBA00001946"/>
    </source>
</evidence>
<keyword evidence="10" id="KW-0732">Signal</keyword>
<dbReference type="PANTHER" id="PTHR13966">
    <property type="entry name" value="ENDONUCLEASE RELATED"/>
    <property type="match status" value="1"/>
</dbReference>
<protein>
    <submittedName>
        <fullName evidence="13">Endonuclease G</fullName>
    </submittedName>
</protein>
<feature type="domain" description="DNA/RNA non-specific endonuclease/pyrophosphatase/phosphodiesterase" evidence="12">
    <location>
        <begin position="176"/>
        <end position="388"/>
    </location>
</feature>
<dbReference type="PANTHER" id="PTHR13966:SF5">
    <property type="entry name" value="ENDONUCLEASE G, MITOCHONDRIAL"/>
    <property type="match status" value="1"/>
</dbReference>
<feature type="domain" description="ENPP1-3/EXOG-like endonuclease/phosphodiesterase" evidence="11">
    <location>
        <begin position="177"/>
        <end position="388"/>
    </location>
</feature>
<dbReference type="Proteomes" id="UP000560658">
    <property type="component" value="Unassembled WGS sequence"/>
</dbReference>
<dbReference type="GO" id="GO:0016787">
    <property type="term" value="F:hydrolase activity"/>
    <property type="evidence" value="ECO:0007669"/>
    <property type="project" value="UniProtKB-KW"/>
</dbReference>
<organism evidence="13 14">
    <name type="scientific">Bacteroides reticulotermitis</name>
    <dbReference type="NCBI Taxonomy" id="1133319"/>
    <lineage>
        <taxon>Bacteria</taxon>
        <taxon>Pseudomonadati</taxon>
        <taxon>Bacteroidota</taxon>
        <taxon>Bacteroidia</taxon>
        <taxon>Bacteroidales</taxon>
        <taxon>Bacteroidaceae</taxon>
        <taxon>Bacteroides</taxon>
    </lineage>
</organism>
<dbReference type="InterPro" id="IPR044925">
    <property type="entry name" value="His-Me_finger_sf"/>
</dbReference>
<name>A0A840D312_9BACE</name>
<evidence type="ECO:0000256" key="10">
    <source>
        <dbReference type="SAM" id="SignalP"/>
    </source>
</evidence>
<dbReference type="SMART" id="SM00892">
    <property type="entry name" value="Endonuclease_NS"/>
    <property type="match status" value="1"/>
</dbReference>
<dbReference type="GO" id="GO:0003676">
    <property type="term" value="F:nucleic acid binding"/>
    <property type="evidence" value="ECO:0007669"/>
    <property type="project" value="InterPro"/>
</dbReference>
<feature type="signal peptide" evidence="10">
    <location>
        <begin position="1"/>
        <end position="26"/>
    </location>
</feature>
<comment type="similarity">
    <text evidence="2">Belongs to the DNA/RNA non-specific endonuclease family.</text>
</comment>
<comment type="caution">
    <text evidence="13">The sequence shown here is derived from an EMBL/GenBank/DDBJ whole genome shotgun (WGS) entry which is preliminary data.</text>
</comment>